<comment type="caution">
    <text evidence="1">The sequence shown here is derived from an EMBL/GenBank/DDBJ whole genome shotgun (WGS) entry which is preliminary data.</text>
</comment>
<dbReference type="EMBL" id="WEGI01000012">
    <property type="protein sequence ID" value="MQY29697.1"/>
    <property type="molecule type" value="Genomic_DNA"/>
</dbReference>
<evidence type="ECO:0000313" key="2">
    <source>
        <dbReference type="Proteomes" id="UP000431401"/>
    </source>
</evidence>
<proteinExistence type="predicted"/>
<evidence type="ECO:0008006" key="3">
    <source>
        <dbReference type="Google" id="ProtNLM"/>
    </source>
</evidence>
<dbReference type="AlphaFoldDB" id="A0A7K0DW12"/>
<reference evidence="1 2" key="1">
    <citation type="submission" date="2019-10" db="EMBL/GenBank/DDBJ databases">
        <title>Nocardia macrotermitis sp. nov. and Nocardia aurantia sp. nov., isolated from the gut of fungus growing-termite Macrotermes natalensis.</title>
        <authorList>
            <person name="Benndorf R."/>
            <person name="Schwitalla J."/>
            <person name="Martin K."/>
            <person name="De Beer W."/>
            <person name="Kaster A.-K."/>
            <person name="Vollmers J."/>
            <person name="Poulsen M."/>
            <person name="Beemelmanns C."/>
        </authorList>
    </citation>
    <scope>NUCLEOTIDE SEQUENCE [LARGE SCALE GENOMIC DNA]</scope>
    <source>
        <strain evidence="1 2">RB56</strain>
    </source>
</reference>
<gene>
    <name evidence="1" type="ORF">NRB56_52900</name>
</gene>
<sequence>MEFRLRDRARMTKDMDFAACPDGEPLLDGPAVRERLIDGLAVDEDGDGFLFQVSPPFDLNADTAGRGGWRYSVEARLAGRTFATIRIDVVARGEEIVLTERLPLPNTLGFAGTPPRDIEAVDRRQHFAEKLHAFTRDYGDRPNTRVKDLVDLVLLIESGLLPDTFVVDAVRHVFAVRATHEVPDRLPEPPPSWIHTYPETAGGLTETPARLDAAFDLVRGFWCTASGNGEIEQKQNG</sequence>
<keyword evidence="2" id="KW-1185">Reference proteome</keyword>
<dbReference type="Proteomes" id="UP000431401">
    <property type="component" value="Unassembled WGS sequence"/>
</dbReference>
<dbReference type="InterPro" id="IPR014942">
    <property type="entry name" value="AbiEii"/>
</dbReference>
<accession>A0A7K0DW12</accession>
<name>A0A7K0DW12_9NOCA</name>
<protein>
    <recommendedName>
        <fullName evidence="3">Nucleotidyl transferase AbiEii/AbiGii toxin family protein</fullName>
    </recommendedName>
</protein>
<organism evidence="1 2">
    <name type="scientific">Nocardia aurantia</name>
    <dbReference type="NCBI Taxonomy" id="2585199"/>
    <lineage>
        <taxon>Bacteria</taxon>
        <taxon>Bacillati</taxon>
        <taxon>Actinomycetota</taxon>
        <taxon>Actinomycetes</taxon>
        <taxon>Mycobacteriales</taxon>
        <taxon>Nocardiaceae</taxon>
        <taxon>Nocardia</taxon>
    </lineage>
</organism>
<dbReference type="Pfam" id="PF08843">
    <property type="entry name" value="AbiEii"/>
    <property type="match status" value="1"/>
</dbReference>
<evidence type="ECO:0000313" key="1">
    <source>
        <dbReference type="EMBL" id="MQY29697.1"/>
    </source>
</evidence>